<organism evidence="1 2">
    <name type="scientific">Rhamnusium bicolor</name>
    <dbReference type="NCBI Taxonomy" id="1586634"/>
    <lineage>
        <taxon>Eukaryota</taxon>
        <taxon>Metazoa</taxon>
        <taxon>Ecdysozoa</taxon>
        <taxon>Arthropoda</taxon>
        <taxon>Hexapoda</taxon>
        <taxon>Insecta</taxon>
        <taxon>Pterygota</taxon>
        <taxon>Neoptera</taxon>
        <taxon>Endopterygota</taxon>
        <taxon>Coleoptera</taxon>
        <taxon>Polyphaga</taxon>
        <taxon>Cucujiformia</taxon>
        <taxon>Chrysomeloidea</taxon>
        <taxon>Cerambycidae</taxon>
        <taxon>Lepturinae</taxon>
        <taxon>Rhagiini</taxon>
        <taxon>Rhamnusium</taxon>
    </lineage>
</organism>
<dbReference type="Proteomes" id="UP001162156">
    <property type="component" value="Unassembled WGS sequence"/>
</dbReference>
<keyword evidence="2" id="KW-1185">Reference proteome</keyword>
<dbReference type="PANTHER" id="PTHR10773">
    <property type="entry name" value="DNA-DIRECTED RNA POLYMERASES I, II, AND III SUBUNIT RPABC2"/>
    <property type="match status" value="1"/>
</dbReference>
<reference evidence="1" key="1">
    <citation type="journal article" date="2023" name="Insect Mol. Biol.">
        <title>Genome sequencing provides insights into the evolution of gene families encoding plant cell wall-degrading enzymes in longhorned beetles.</title>
        <authorList>
            <person name="Shin N.R."/>
            <person name="Okamura Y."/>
            <person name="Kirsch R."/>
            <person name="Pauchet Y."/>
        </authorList>
    </citation>
    <scope>NUCLEOTIDE SEQUENCE</scope>
    <source>
        <strain evidence="1">RBIC_L_NR</strain>
    </source>
</reference>
<proteinExistence type="predicted"/>
<evidence type="ECO:0000313" key="1">
    <source>
        <dbReference type="EMBL" id="KAJ8930176.1"/>
    </source>
</evidence>
<dbReference type="PANTHER" id="PTHR10773:SF19">
    <property type="match status" value="1"/>
</dbReference>
<name>A0AAV8WX38_9CUCU</name>
<dbReference type="EMBL" id="JANEYF010004752">
    <property type="protein sequence ID" value="KAJ8930176.1"/>
    <property type="molecule type" value="Genomic_DNA"/>
</dbReference>
<dbReference type="AlphaFoldDB" id="A0AAV8WX38"/>
<gene>
    <name evidence="1" type="ORF">NQ314_017040</name>
</gene>
<evidence type="ECO:0000313" key="2">
    <source>
        <dbReference type="Proteomes" id="UP001162156"/>
    </source>
</evidence>
<accession>A0AAV8WX38</accession>
<protein>
    <submittedName>
        <fullName evidence="1">Uncharacterized protein</fullName>
    </submittedName>
</protein>
<comment type="caution">
    <text evidence="1">The sequence shown here is derived from an EMBL/GenBank/DDBJ whole genome shotgun (WGS) entry which is preliminary data.</text>
</comment>
<sequence length="87" mass="10466">MYKLYLADCAEHTKICLRERFYRHIFNTHFNLSFHTPKKDHCVTCTAYEIANAETRVTLQENYDRHIAFKNRARQEKNSDKIESVKL</sequence>